<dbReference type="RefSeq" id="WP_198110469.1">
    <property type="nucleotide sequence ID" value="NZ_JAEDAK010000004.1"/>
</dbReference>
<keyword evidence="1" id="KW-0732">Signal</keyword>
<evidence type="ECO:0000313" key="2">
    <source>
        <dbReference type="EMBL" id="MBH9576861.1"/>
    </source>
</evidence>
<proteinExistence type="predicted"/>
<name>A0A931IZU5_9BURK</name>
<gene>
    <name evidence="2" type="ORF">I7X39_08085</name>
</gene>
<dbReference type="AlphaFoldDB" id="A0A931IZU5"/>
<dbReference type="PROSITE" id="PS51257">
    <property type="entry name" value="PROKAR_LIPOPROTEIN"/>
    <property type="match status" value="1"/>
</dbReference>
<comment type="caution">
    <text evidence="2">The sequence shown here is derived from an EMBL/GenBank/DDBJ whole genome shotgun (WGS) entry which is preliminary data.</text>
</comment>
<feature type="chain" id="PRO_5037817854" description="Lipoprotein" evidence="1">
    <location>
        <begin position="33"/>
        <end position="177"/>
    </location>
</feature>
<organism evidence="2 3">
    <name type="scientific">Inhella proteolytica</name>
    <dbReference type="NCBI Taxonomy" id="2795029"/>
    <lineage>
        <taxon>Bacteria</taxon>
        <taxon>Pseudomonadati</taxon>
        <taxon>Pseudomonadota</taxon>
        <taxon>Betaproteobacteria</taxon>
        <taxon>Burkholderiales</taxon>
        <taxon>Sphaerotilaceae</taxon>
        <taxon>Inhella</taxon>
    </lineage>
</organism>
<evidence type="ECO:0000256" key="1">
    <source>
        <dbReference type="SAM" id="SignalP"/>
    </source>
</evidence>
<evidence type="ECO:0000313" key="3">
    <source>
        <dbReference type="Proteomes" id="UP000613266"/>
    </source>
</evidence>
<accession>A0A931IZU5</accession>
<sequence>MKARPILSSFQSQPRRALAAAALLASSLSACMVVPLEPHHLRQPPPAPAVLLQAAPLGPQVLQVRLYPLNAEATGAGPLSAVVMDNQNGKGSFSIAYQGRNLQGEATRVTPDYPGFGTLLSHQFGEGSARTSGRRGIANAAGTGVNAQCEYILTAANQGVGACLFSDGARYQMHFGQ</sequence>
<keyword evidence="3" id="KW-1185">Reference proteome</keyword>
<feature type="signal peptide" evidence="1">
    <location>
        <begin position="1"/>
        <end position="32"/>
    </location>
</feature>
<dbReference type="Proteomes" id="UP000613266">
    <property type="component" value="Unassembled WGS sequence"/>
</dbReference>
<evidence type="ECO:0008006" key="4">
    <source>
        <dbReference type="Google" id="ProtNLM"/>
    </source>
</evidence>
<protein>
    <recommendedName>
        <fullName evidence="4">Lipoprotein</fullName>
    </recommendedName>
</protein>
<reference evidence="2" key="1">
    <citation type="submission" date="2020-12" db="EMBL/GenBank/DDBJ databases">
        <title>The genome sequence of Inhella sp. 1Y17.</title>
        <authorList>
            <person name="Liu Y."/>
        </authorList>
    </citation>
    <scope>NUCLEOTIDE SEQUENCE</scope>
    <source>
        <strain evidence="2">1Y17</strain>
    </source>
</reference>
<dbReference type="EMBL" id="JAEDAK010000004">
    <property type="protein sequence ID" value="MBH9576861.1"/>
    <property type="molecule type" value="Genomic_DNA"/>
</dbReference>